<dbReference type="EMBL" id="AWTP01000158">
    <property type="protein sequence ID" value="KGH04280.1"/>
    <property type="molecule type" value="Genomic_DNA"/>
</dbReference>
<evidence type="ECO:0000313" key="1">
    <source>
        <dbReference type="EMBL" id="KGH04280.1"/>
    </source>
</evidence>
<dbReference type="Gene3D" id="3.40.50.2300">
    <property type="match status" value="2"/>
</dbReference>
<protein>
    <submittedName>
        <fullName evidence="1">Amino acid ABC substrate-binding protein</fullName>
    </submittedName>
</protein>
<keyword evidence="2" id="KW-1185">Reference proteome</keyword>
<dbReference type="CDD" id="cd06357">
    <property type="entry name" value="PBP1_AmiC"/>
    <property type="match status" value="1"/>
</dbReference>
<dbReference type="PANTHER" id="PTHR47628">
    <property type="match status" value="1"/>
</dbReference>
<dbReference type="InterPro" id="IPR028082">
    <property type="entry name" value="Peripla_BP_I"/>
</dbReference>
<evidence type="ECO:0000313" key="2">
    <source>
        <dbReference type="Proteomes" id="UP000029549"/>
    </source>
</evidence>
<accession>A0A0E3BQS1</accession>
<dbReference type="PANTHER" id="PTHR47628:SF1">
    <property type="entry name" value="ALIPHATIC AMIDASE EXPRESSION-REGULATING PROTEIN"/>
    <property type="match status" value="1"/>
</dbReference>
<dbReference type="InterPro" id="IPR039570">
    <property type="entry name" value="AmiC_PBP1"/>
</dbReference>
<proteinExistence type="predicted"/>
<dbReference type="SUPFAM" id="SSF53822">
    <property type="entry name" value="Periplasmic binding protein-like I"/>
    <property type="match status" value="1"/>
</dbReference>
<organism evidence="1 2">
    <name type="scientific">Comamonas thiooxydans</name>
    <dbReference type="NCBI Taxonomy" id="363952"/>
    <lineage>
        <taxon>Bacteria</taxon>
        <taxon>Pseudomonadati</taxon>
        <taxon>Pseudomonadota</taxon>
        <taxon>Betaproteobacteria</taxon>
        <taxon>Burkholderiales</taxon>
        <taxon>Comamonadaceae</taxon>
        <taxon>Comamonas</taxon>
    </lineage>
</organism>
<dbReference type="PRINTS" id="PR00337">
    <property type="entry name" value="LEUILEVALBP"/>
</dbReference>
<dbReference type="Pfam" id="PF13433">
    <property type="entry name" value="Peripla_BP_5"/>
    <property type="match status" value="1"/>
</dbReference>
<dbReference type="RefSeq" id="WP_034389515.1">
    <property type="nucleotide sequence ID" value="NZ_AWTO01000003.1"/>
</dbReference>
<dbReference type="Proteomes" id="UP000029549">
    <property type="component" value="Unassembled WGS sequence"/>
</dbReference>
<dbReference type="GO" id="GO:0006865">
    <property type="term" value="P:amino acid transport"/>
    <property type="evidence" value="ECO:0007669"/>
    <property type="project" value="InterPro"/>
</dbReference>
<name>A0A0E3BQS1_9BURK</name>
<reference evidence="1 2" key="1">
    <citation type="submission" date="2013-09" db="EMBL/GenBank/DDBJ databases">
        <title>High correlation between genotypes and phenotypes of environmental bacteria Comamonas testosteroni strains.</title>
        <authorList>
            <person name="Liu L."/>
            <person name="Zhu W."/>
            <person name="Xia X."/>
            <person name="Xu B."/>
            <person name="Luo M."/>
            <person name="Wang G."/>
        </authorList>
    </citation>
    <scope>NUCLEOTIDE SEQUENCE [LARGE SCALE GENOMIC DNA]</scope>
    <source>
        <strain evidence="1 2">DF2</strain>
    </source>
</reference>
<dbReference type="AlphaFoldDB" id="A0A0E3BQS1"/>
<dbReference type="GO" id="GO:0033218">
    <property type="term" value="F:amide binding"/>
    <property type="evidence" value="ECO:0007669"/>
    <property type="project" value="InterPro"/>
</dbReference>
<gene>
    <name evidence="1" type="ORF">P608_24620</name>
</gene>
<comment type="caution">
    <text evidence="1">The sequence shown here is derived from an EMBL/GenBank/DDBJ whole genome shotgun (WGS) entry which is preliminary data.</text>
</comment>
<sequence length="384" mass="42607">MSLNDPLKIGLLFSATGNTAPIEQSQLRGALQAIDEINSKGGAGGRQLLPVHYDPACDARLFGVLAERLYTEDGVNVIFGGYTSTSRKAILPVVEKHNRLLFYPQQYEGFEFSEHIIYGGASPNQNCLQLAEYMTETFGARVYMVGSRYIYPYECNRNMQELILQNPTGAIVGERYLDLAAARDEFALVIDDIRRKQPDFIFSTVIGATCAFLYQAYAEAGLDPGRMPIGSLNTSETEIFLMGAGLAQGHVTSAPYFQSVDTPHNAIALDGFWGRYGNTLSTDMNWEAAYYQVHLFALAFDAVGLDDFDPLISELRGLEYDAPQGRVRIDARNQHTALNPKIGRADANGQFEILRGSRHMVPPDPYMVNQEQGDWVTKLSSTER</sequence>
<dbReference type="InterPro" id="IPR000709">
    <property type="entry name" value="Leu_Ile_Val-bd"/>
</dbReference>